<evidence type="ECO:0000313" key="1">
    <source>
        <dbReference type="EMBL" id="QJA64023.1"/>
    </source>
</evidence>
<protein>
    <submittedName>
        <fullName evidence="2">Uncharacterized protein</fullName>
    </submittedName>
</protein>
<reference evidence="2" key="1">
    <citation type="submission" date="2020-03" db="EMBL/GenBank/DDBJ databases">
        <title>The deep terrestrial virosphere.</title>
        <authorList>
            <person name="Holmfeldt K."/>
            <person name="Nilsson E."/>
            <person name="Simone D."/>
            <person name="Lopez-Fernandez M."/>
            <person name="Wu X."/>
            <person name="de Brujin I."/>
            <person name="Lundin D."/>
            <person name="Andersson A."/>
            <person name="Bertilsson S."/>
            <person name="Dopson M."/>
        </authorList>
    </citation>
    <scope>NUCLEOTIDE SEQUENCE</scope>
    <source>
        <strain evidence="2">MM415A00315</strain>
        <strain evidence="1">MM415B00552</strain>
    </source>
</reference>
<evidence type="ECO:0000313" key="2">
    <source>
        <dbReference type="EMBL" id="QJA83108.1"/>
    </source>
</evidence>
<gene>
    <name evidence="2" type="ORF">MM415A00315_0033</name>
    <name evidence="1" type="ORF">MM415B00552_0013</name>
</gene>
<organism evidence="2">
    <name type="scientific">viral metagenome</name>
    <dbReference type="NCBI Taxonomy" id="1070528"/>
    <lineage>
        <taxon>unclassified sequences</taxon>
        <taxon>metagenomes</taxon>
        <taxon>organismal metagenomes</taxon>
    </lineage>
</organism>
<proteinExistence type="predicted"/>
<name>A0A6M3KP63_9ZZZZ</name>
<sequence length="109" mass="12674">MLWLIQHLNFLEDGYWVPNQKESGYTNAPIGKGNVPDEAYFCKVKVITGDLTLRLKRTKEDSRTLVHEIQKLGVEVYEDLSPAAKVALNYISGWRRRKTSYKDFKARVR</sequence>
<dbReference type="AlphaFoldDB" id="A0A6M3KP63"/>
<dbReference type="EMBL" id="MT142503">
    <property type="protein sequence ID" value="QJA83108.1"/>
    <property type="molecule type" value="Genomic_DNA"/>
</dbReference>
<dbReference type="EMBL" id="MT141511">
    <property type="protein sequence ID" value="QJA64023.1"/>
    <property type="molecule type" value="Genomic_DNA"/>
</dbReference>
<accession>A0A6M3KP63</accession>